<sequence length="64" mass="7433">MKKYPKTPQQVKVKVGGELIKLVCTGKKGELFRRCRSIVLRCAFKDEECDAHLLDLKREIIEKD</sequence>
<protein>
    <submittedName>
        <fullName evidence="1">Uncharacterized protein</fullName>
    </submittedName>
</protein>
<dbReference type="AlphaFoldDB" id="X1PRT4"/>
<accession>X1PRT4</accession>
<gene>
    <name evidence="1" type="ORF">S06H3_39092</name>
</gene>
<evidence type="ECO:0000313" key="1">
    <source>
        <dbReference type="EMBL" id="GAI41820.1"/>
    </source>
</evidence>
<comment type="caution">
    <text evidence="1">The sequence shown here is derived from an EMBL/GenBank/DDBJ whole genome shotgun (WGS) entry which is preliminary data.</text>
</comment>
<dbReference type="EMBL" id="BARV01023876">
    <property type="protein sequence ID" value="GAI41820.1"/>
    <property type="molecule type" value="Genomic_DNA"/>
</dbReference>
<reference evidence="1" key="1">
    <citation type="journal article" date="2014" name="Front. Microbiol.">
        <title>High frequency of phylogenetically diverse reductive dehalogenase-homologous genes in deep subseafloor sedimentary metagenomes.</title>
        <authorList>
            <person name="Kawai M."/>
            <person name="Futagami T."/>
            <person name="Toyoda A."/>
            <person name="Takaki Y."/>
            <person name="Nishi S."/>
            <person name="Hori S."/>
            <person name="Arai W."/>
            <person name="Tsubouchi T."/>
            <person name="Morono Y."/>
            <person name="Uchiyama I."/>
            <person name="Ito T."/>
            <person name="Fujiyama A."/>
            <person name="Inagaki F."/>
            <person name="Takami H."/>
        </authorList>
    </citation>
    <scope>NUCLEOTIDE SEQUENCE</scope>
    <source>
        <strain evidence="1">Expedition CK06-06</strain>
    </source>
</reference>
<proteinExistence type="predicted"/>
<name>X1PRT4_9ZZZZ</name>
<organism evidence="1">
    <name type="scientific">marine sediment metagenome</name>
    <dbReference type="NCBI Taxonomy" id="412755"/>
    <lineage>
        <taxon>unclassified sequences</taxon>
        <taxon>metagenomes</taxon>
        <taxon>ecological metagenomes</taxon>
    </lineage>
</organism>